<dbReference type="InterPro" id="IPR003960">
    <property type="entry name" value="ATPase_AAA_CS"/>
</dbReference>
<dbReference type="PANTHER" id="PTHR23077">
    <property type="entry name" value="AAA-FAMILY ATPASE"/>
    <property type="match status" value="1"/>
</dbReference>
<evidence type="ECO:0000256" key="2">
    <source>
        <dbReference type="SAM" id="MobiDB-lite"/>
    </source>
</evidence>
<evidence type="ECO:0000256" key="1">
    <source>
        <dbReference type="RuleBase" id="RU003651"/>
    </source>
</evidence>
<dbReference type="Pfam" id="PF00004">
    <property type="entry name" value="AAA"/>
    <property type="match status" value="2"/>
</dbReference>
<dbReference type="InterPro" id="IPR003959">
    <property type="entry name" value="ATPase_AAA_core"/>
</dbReference>
<dbReference type="InterPro" id="IPR050168">
    <property type="entry name" value="AAA_ATPase_domain"/>
</dbReference>
<dbReference type="Gene3D" id="3.40.50.300">
    <property type="entry name" value="P-loop containing nucleotide triphosphate hydrolases"/>
    <property type="match status" value="2"/>
</dbReference>
<protein>
    <recommendedName>
        <fullName evidence="3">AAA+ ATPase domain-containing protein</fullName>
    </recommendedName>
</protein>
<feature type="domain" description="AAA+ ATPase" evidence="3">
    <location>
        <begin position="111"/>
        <end position="280"/>
    </location>
</feature>
<comment type="similarity">
    <text evidence="1">Belongs to the AAA ATPase family.</text>
</comment>
<keyword evidence="5" id="KW-1185">Reference proteome</keyword>
<feature type="compositionally biased region" description="Polar residues" evidence="2">
    <location>
        <begin position="50"/>
        <end position="62"/>
    </location>
</feature>
<reference evidence="4" key="1">
    <citation type="journal article" date="2020" name="bioRxiv">
        <title>Comparative genomics of Chlamydomonas.</title>
        <authorList>
            <person name="Craig R.J."/>
            <person name="Hasan A.R."/>
            <person name="Ness R.W."/>
            <person name="Keightley P.D."/>
        </authorList>
    </citation>
    <scope>NUCLEOTIDE SEQUENCE</scope>
    <source>
        <strain evidence="4">CCAP 11/70</strain>
    </source>
</reference>
<dbReference type="Pfam" id="PF17862">
    <property type="entry name" value="AAA_lid_3"/>
    <property type="match status" value="2"/>
</dbReference>
<dbReference type="GO" id="GO:0016887">
    <property type="term" value="F:ATP hydrolysis activity"/>
    <property type="evidence" value="ECO:0007669"/>
    <property type="project" value="InterPro"/>
</dbReference>
<sequence length="684" mass="68395">MEPPAPAAAPAEAQPAEAAARALAGLSLGPSPHTPAAPSTPAPPAGPCGNSDNPPGSSTSGDAETTGTAEASPSASSSAVAGNPGAMQALRELVCWPVRFAAEGRALGVRWPRGLLLHGPPGCGKTLMVQAVAAEAGAALHVLTSSRVVGAFTGESERRLREAFAAAQADADAGRVAVVFLDEVDALCPRRDGGRSHDTRLVAQLLTLLDGAATGRPTGLTAPPAAAAASTGSAAGSGGGGGGCSGHLVVVGATNRPNALDPALRRPGRLDREVMVALPDTVQRADILRLHTRGLQLAADADLTAVAAAAHGYSGADLAAAAREAAMAALAEVAAEAYGIGGGGGPAALGSGPLPPLVVRGAHLAAALRKVRPSIVRGAEVDIPPVSWDDVGGLEDVKRRLRQAVEWPLRHADAFERLGLAAPRGVLLHGPPGCSKTTLARAAATASGATLLAMSCAQLFSMYVGEGEAALRDAFKRARMAAPAILFLDEVESVAGKREEGGGGSAGGPDAGLRLLTTLLTEMDGIELAAGVLVLGATNRPGALDPALLRPGRFSTHLYVPPPDEPGRAAALAVHCRRLPLGADVDLGGLAARTEGYTGAELAAVCREAALAALREEMQEQAMAAAAAGETGSGGEADARAAVEVEAAGASGVVAGRHFEAALRAVRPALSAADLAAYAEWGRR</sequence>
<dbReference type="GO" id="GO:0005524">
    <property type="term" value="F:ATP binding"/>
    <property type="evidence" value="ECO:0007669"/>
    <property type="project" value="UniProtKB-KW"/>
</dbReference>
<dbReference type="OrthoDB" id="539829at2759"/>
<dbReference type="PANTHER" id="PTHR23077:SF117">
    <property type="entry name" value="AAA+ ATPASE DOMAIN-CONTAINING PROTEIN"/>
    <property type="match status" value="1"/>
</dbReference>
<dbReference type="EMBL" id="JAEHOE010000032">
    <property type="protein sequence ID" value="KAG2494237.1"/>
    <property type="molecule type" value="Genomic_DNA"/>
</dbReference>
<dbReference type="PRINTS" id="PR00830">
    <property type="entry name" value="ENDOLAPTASE"/>
</dbReference>
<dbReference type="Proteomes" id="UP000612055">
    <property type="component" value="Unassembled WGS sequence"/>
</dbReference>
<keyword evidence="1" id="KW-0067">ATP-binding</keyword>
<dbReference type="InterPro" id="IPR027417">
    <property type="entry name" value="P-loop_NTPase"/>
</dbReference>
<keyword evidence="1" id="KW-0547">Nucleotide-binding</keyword>
<feature type="compositionally biased region" description="Low complexity" evidence="2">
    <location>
        <begin position="63"/>
        <end position="83"/>
    </location>
</feature>
<dbReference type="SUPFAM" id="SSF52540">
    <property type="entry name" value="P-loop containing nucleoside triphosphate hydrolases"/>
    <property type="match status" value="2"/>
</dbReference>
<dbReference type="InterPro" id="IPR003593">
    <property type="entry name" value="AAA+_ATPase"/>
</dbReference>
<evidence type="ECO:0000259" key="3">
    <source>
        <dbReference type="SMART" id="SM00382"/>
    </source>
</evidence>
<dbReference type="PROSITE" id="PS00674">
    <property type="entry name" value="AAA"/>
    <property type="match status" value="2"/>
</dbReference>
<proteinExistence type="inferred from homology"/>
<evidence type="ECO:0000313" key="4">
    <source>
        <dbReference type="EMBL" id="KAG2494237.1"/>
    </source>
</evidence>
<dbReference type="FunFam" id="3.40.50.300:FF:001107">
    <property type="entry name" value="Cell division control protein 48-B-like protein"/>
    <property type="match status" value="1"/>
</dbReference>
<comment type="caution">
    <text evidence="4">The sequence shown here is derived from an EMBL/GenBank/DDBJ whole genome shotgun (WGS) entry which is preliminary data.</text>
</comment>
<evidence type="ECO:0000313" key="5">
    <source>
        <dbReference type="Proteomes" id="UP000612055"/>
    </source>
</evidence>
<dbReference type="SMART" id="SM00382">
    <property type="entry name" value="AAA"/>
    <property type="match status" value="2"/>
</dbReference>
<gene>
    <name evidence="4" type="ORF">HYH03_007592</name>
</gene>
<dbReference type="Gene3D" id="1.10.8.60">
    <property type="match status" value="2"/>
</dbReference>
<name>A0A835Y068_9CHLO</name>
<dbReference type="InterPro" id="IPR041569">
    <property type="entry name" value="AAA_lid_3"/>
</dbReference>
<dbReference type="AlphaFoldDB" id="A0A835Y068"/>
<feature type="compositionally biased region" description="Pro residues" evidence="2">
    <location>
        <begin position="32"/>
        <end position="46"/>
    </location>
</feature>
<organism evidence="4 5">
    <name type="scientific">Edaphochlamys debaryana</name>
    <dbReference type="NCBI Taxonomy" id="47281"/>
    <lineage>
        <taxon>Eukaryota</taxon>
        <taxon>Viridiplantae</taxon>
        <taxon>Chlorophyta</taxon>
        <taxon>core chlorophytes</taxon>
        <taxon>Chlorophyceae</taxon>
        <taxon>CS clade</taxon>
        <taxon>Chlamydomonadales</taxon>
        <taxon>Chlamydomonadales incertae sedis</taxon>
        <taxon>Edaphochlamys</taxon>
    </lineage>
</organism>
<feature type="compositionally biased region" description="Low complexity" evidence="2">
    <location>
        <begin position="8"/>
        <end position="31"/>
    </location>
</feature>
<feature type="domain" description="AAA+ ATPase" evidence="3">
    <location>
        <begin position="422"/>
        <end position="564"/>
    </location>
</feature>
<accession>A0A835Y068</accession>
<feature type="region of interest" description="Disordered" evidence="2">
    <location>
        <begin position="1"/>
        <end position="83"/>
    </location>
</feature>